<dbReference type="Proteomes" id="UP000286134">
    <property type="component" value="Unassembled WGS sequence"/>
</dbReference>
<feature type="compositionally biased region" description="Polar residues" evidence="1">
    <location>
        <begin position="37"/>
        <end position="49"/>
    </location>
</feature>
<feature type="region of interest" description="Disordered" evidence="1">
    <location>
        <begin position="1"/>
        <end position="64"/>
    </location>
</feature>
<accession>A0A420HBW1</accession>
<gene>
    <name evidence="2" type="ORF">OnM2_093001</name>
</gene>
<evidence type="ECO:0000313" key="3">
    <source>
        <dbReference type="Proteomes" id="UP000286134"/>
    </source>
</evidence>
<comment type="caution">
    <text evidence="2">The sequence shown here is derived from an EMBL/GenBank/DDBJ whole genome shotgun (WGS) entry which is preliminary data.</text>
</comment>
<reference evidence="2 3" key="1">
    <citation type="journal article" date="2018" name="BMC Genomics">
        <title>Comparative genome analyses reveal sequence features reflecting distinct modes of host-adaptation between dicot and monocot powdery mildew.</title>
        <authorList>
            <person name="Wu Y."/>
            <person name="Ma X."/>
            <person name="Pan Z."/>
            <person name="Kale S.D."/>
            <person name="Song Y."/>
            <person name="King H."/>
            <person name="Zhang Q."/>
            <person name="Presley C."/>
            <person name="Deng X."/>
            <person name="Wei C.I."/>
            <person name="Xiao S."/>
        </authorList>
    </citation>
    <scope>NUCLEOTIDE SEQUENCE [LARGE SCALE GENOMIC DNA]</scope>
    <source>
        <strain evidence="2">UMSG2</strain>
    </source>
</reference>
<evidence type="ECO:0000256" key="1">
    <source>
        <dbReference type="SAM" id="MobiDB-lite"/>
    </source>
</evidence>
<proteinExistence type="predicted"/>
<name>A0A420HBW1_9PEZI</name>
<protein>
    <submittedName>
        <fullName evidence="2">Uncharacterized protein</fullName>
    </submittedName>
</protein>
<organism evidence="2 3">
    <name type="scientific">Erysiphe neolycopersici</name>
    <dbReference type="NCBI Taxonomy" id="212602"/>
    <lineage>
        <taxon>Eukaryota</taxon>
        <taxon>Fungi</taxon>
        <taxon>Dikarya</taxon>
        <taxon>Ascomycota</taxon>
        <taxon>Pezizomycotina</taxon>
        <taxon>Leotiomycetes</taxon>
        <taxon>Erysiphales</taxon>
        <taxon>Erysiphaceae</taxon>
        <taxon>Erysiphe</taxon>
    </lineage>
</organism>
<dbReference type="EMBL" id="MCFK01009372">
    <property type="protein sequence ID" value="RKF54936.1"/>
    <property type="molecule type" value="Genomic_DNA"/>
</dbReference>
<evidence type="ECO:0000313" key="2">
    <source>
        <dbReference type="EMBL" id="RKF54936.1"/>
    </source>
</evidence>
<sequence>MSNSNTDPMEFETTGSGIARYCSPPLRTRQMAPMPTKNASSLQTLSNKQQQRETKQPISMLDES</sequence>
<dbReference type="AlphaFoldDB" id="A0A420HBW1"/>
<keyword evidence="3" id="KW-1185">Reference proteome</keyword>